<evidence type="ECO:0000313" key="2">
    <source>
        <dbReference type="Proteomes" id="UP001257909"/>
    </source>
</evidence>
<keyword evidence="2" id="KW-1185">Reference proteome</keyword>
<dbReference type="InterPro" id="IPR036291">
    <property type="entry name" value="NAD(P)-bd_dom_sf"/>
</dbReference>
<dbReference type="PRINTS" id="PR00081">
    <property type="entry name" value="GDHRDH"/>
</dbReference>
<reference evidence="1 2" key="1">
    <citation type="submission" date="2023-07" db="EMBL/GenBank/DDBJ databases">
        <title>Sorghum-associated microbial communities from plants grown in Nebraska, USA.</title>
        <authorList>
            <person name="Schachtman D."/>
        </authorList>
    </citation>
    <scope>NUCLEOTIDE SEQUENCE [LARGE SCALE GENOMIC DNA]</scope>
    <source>
        <strain evidence="1 2">4138</strain>
    </source>
</reference>
<dbReference type="PANTHER" id="PTHR43544">
    <property type="entry name" value="SHORT-CHAIN DEHYDROGENASE/REDUCTASE"/>
    <property type="match status" value="1"/>
</dbReference>
<dbReference type="SUPFAM" id="SSF51735">
    <property type="entry name" value="NAD(P)-binding Rossmann-fold domains"/>
    <property type="match status" value="1"/>
</dbReference>
<organism evidence="1 2">
    <name type="scientific">Rheinheimera soli</name>
    <dbReference type="NCBI Taxonomy" id="443616"/>
    <lineage>
        <taxon>Bacteria</taxon>
        <taxon>Pseudomonadati</taxon>
        <taxon>Pseudomonadota</taxon>
        <taxon>Gammaproteobacteria</taxon>
        <taxon>Chromatiales</taxon>
        <taxon>Chromatiaceae</taxon>
        <taxon>Rheinheimera</taxon>
    </lineage>
</organism>
<name>A0ABU1W090_9GAMM</name>
<dbReference type="Gene3D" id="3.40.50.720">
    <property type="entry name" value="NAD(P)-binding Rossmann-like Domain"/>
    <property type="match status" value="1"/>
</dbReference>
<gene>
    <name evidence="1" type="ORF">J2W69_002167</name>
</gene>
<dbReference type="Pfam" id="PF00106">
    <property type="entry name" value="adh_short"/>
    <property type="match status" value="1"/>
</dbReference>
<dbReference type="Proteomes" id="UP001257909">
    <property type="component" value="Unassembled WGS sequence"/>
</dbReference>
<dbReference type="PANTHER" id="PTHR43544:SF12">
    <property type="entry name" value="NAD(P)-BINDING ROSSMANN-FOLD SUPERFAMILY PROTEIN"/>
    <property type="match status" value="1"/>
</dbReference>
<dbReference type="InterPro" id="IPR051468">
    <property type="entry name" value="Fungal_SecMetab_SDRs"/>
</dbReference>
<comment type="caution">
    <text evidence="1">The sequence shown here is derived from an EMBL/GenBank/DDBJ whole genome shotgun (WGS) entry which is preliminary data.</text>
</comment>
<sequence length="246" mass="26976">MSAVLIIGASSAIGSALAKHYLQLGEQVVWLSRFAADFTDPKLCIIKAPDLNGQDEWALHQDFFSSVINTLQQHQVSVIFNCIGWLHQGGELKLLPEKSLSQSSALLLGKTFLLNLELPVLYLQGLWPYVTTTPQLRYLQLSAKVGSISDNQLGGWYSYRSAKAALNQWIKTASIELKRSNKTAALVSLHPGTTDSLLSAPFQRNLPQGQLRTTAQTAGYLAAVAQQLHSEQSGLLLNWDGKVLSF</sequence>
<evidence type="ECO:0000313" key="1">
    <source>
        <dbReference type="EMBL" id="MDR7121225.1"/>
    </source>
</evidence>
<accession>A0ABU1W090</accession>
<dbReference type="InterPro" id="IPR002347">
    <property type="entry name" value="SDR_fam"/>
</dbReference>
<protein>
    <submittedName>
        <fullName evidence="1">NAD(P)-dependent dehydrogenase (Short-subunit alcohol dehydrogenase family)</fullName>
    </submittedName>
</protein>
<dbReference type="EMBL" id="JAVDWR010000006">
    <property type="protein sequence ID" value="MDR7121225.1"/>
    <property type="molecule type" value="Genomic_DNA"/>
</dbReference>
<proteinExistence type="predicted"/>
<dbReference type="RefSeq" id="WP_310277982.1">
    <property type="nucleotide sequence ID" value="NZ_JAVDWR010000006.1"/>
</dbReference>